<dbReference type="RefSeq" id="WP_160095847.1">
    <property type="nucleotide sequence ID" value="NZ_CP047224.1"/>
</dbReference>
<dbReference type="Proteomes" id="UP000464912">
    <property type="component" value="Chromosome"/>
</dbReference>
<keyword evidence="2" id="KW-1185">Reference proteome</keyword>
<accession>A0A6P1GAR0</accession>
<evidence type="ECO:0000313" key="1">
    <source>
        <dbReference type="EMBL" id="QHD65445.1"/>
    </source>
</evidence>
<protein>
    <submittedName>
        <fullName evidence="1">Uncharacterized protein</fullName>
    </submittedName>
</protein>
<proteinExistence type="predicted"/>
<reference evidence="1 2" key="1">
    <citation type="journal article" date="2020" name="MBio">
        <title>Erratum for Teymournejad et al., 'Isolation and Molecular Analysis of a Novel Neorickettsia Species That Causes Potomac Horse Fever'.</title>
        <authorList>
            <person name="Teymournejad O."/>
            <person name="Lin M."/>
            <person name="Bekebrede H."/>
            <person name="Kamr A."/>
            <person name="Toribio R.E."/>
            <person name="Arroyo L.G."/>
            <person name="Baird J.D."/>
            <person name="Rikihisa Y."/>
        </authorList>
    </citation>
    <scope>NUCLEOTIDE SEQUENCE [LARGE SCALE GENOMIC DNA]</scope>
    <source>
        <strain evidence="1 2">Fin17</strain>
    </source>
</reference>
<organism evidence="1 2">
    <name type="scientific">Neorickettsia findlayensis</name>
    <dbReference type="NCBI Taxonomy" id="2686014"/>
    <lineage>
        <taxon>Bacteria</taxon>
        <taxon>Pseudomonadati</taxon>
        <taxon>Pseudomonadota</taxon>
        <taxon>Alphaproteobacteria</taxon>
        <taxon>Rickettsiales</taxon>
        <taxon>Anaplasmataceae</taxon>
        <taxon>Neorickettsia</taxon>
    </lineage>
</organism>
<dbReference type="AlphaFoldDB" id="A0A6P1GAR0"/>
<name>A0A6P1GAR0_9RICK</name>
<gene>
    <name evidence="1" type="ORF">GP480_03390</name>
</gene>
<dbReference type="EMBL" id="CP047224">
    <property type="protein sequence ID" value="QHD65445.1"/>
    <property type="molecule type" value="Genomic_DNA"/>
</dbReference>
<dbReference type="KEGG" id="nef:GP480_03390"/>
<sequence length="240" mass="26197">MLSILPKFCAYLATLSVGSELPSFNELTTPDRVFAASIQAAVEFATVDVASSSECCVLYIVHTPRETSPLRISEDLESLRERRRSLTSLLEKDVRLVVVHNPSESSPLYKENLGKYPSLFDVVTHEPLEPKSGATLIISQRGSERFFYFEITAQQVDMPADDPGLSLKFGDSSDLRILELTRQRIDLLGSIQVRSPTSVEGEVSLSEFLGSIGLFFPASLGIPGSVVGASGVTSLILKEK</sequence>
<reference evidence="1 2" key="2">
    <citation type="journal article" date="2020" name="MBio">
        <title>Isolation and Molecular Analysis of a Novel Neorickettsia Species That Causes Potomac Horse Fever.</title>
        <authorList>
            <person name="Teymournejad O."/>
            <person name="Lin M."/>
            <person name="Bekebrede H."/>
            <person name="Kamr A."/>
            <person name="Toribio R.E."/>
            <person name="Arroyo L.G."/>
            <person name="Baird J.D."/>
            <person name="Rikihisa Y."/>
        </authorList>
    </citation>
    <scope>NUCLEOTIDE SEQUENCE [LARGE SCALE GENOMIC DNA]</scope>
    <source>
        <strain evidence="1 2">Fin17</strain>
    </source>
</reference>
<evidence type="ECO:0000313" key="2">
    <source>
        <dbReference type="Proteomes" id="UP000464912"/>
    </source>
</evidence>